<dbReference type="PROSITE" id="PS51379">
    <property type="entry name" value="4FE4S_FER_2"/>
    <property type="match status" value="1"/>
</dbReference>
<evidence type="ECO:0000313" key="3">
    <source>
        <dbReference type="Proteomes" id="UP000650524"/>
    </source>
</evidence>
<name>A0A8J6N2G3_9DELT</name>
<dbReference type="Pfam" id="PF13370">
    <property type="entry name" value="Fer4_13"/>
    <property type="match status" value="1"/>
</dbReference>
<dbReference type="Gene3D" id="3.30.70.20">
    <property type="match status" value="1"/>
</dbReference>
<comment type="caution">
    <text evidence="2">The sequence shown here is derived from an EMBL/GenBank/DDBJ whole genome shotgun (WGS) entry which is preliminary data.</text>
</comment>
<reference evidence="2 3" key="1">
    <citation type="submission" date="2020-08" db="EMBL/GenBank/DDBJ databases">
        <title>Bridging the membrane lipid divide: bacteria of the FCB group superphylum have the potential to synthesize archaeal ether lipids.</title>
        <authorList>
            <person name="Villanueva L."/>
            <person name="Von Meijenfeldt F.A.B."/>
            <person name="Westbye A.B."/>
            <person name="Yadav S."/>
            <person name="Hopmans E.C."/>
            <person name="Dutilh B.E."/>
            <person name="Sinninghe Damste J.S."/>
        </authorList>
    </citation>
    <scope>NUCLEOTIDE SEQUENCE [LARGE SCALE GENOMIC DNA]</scope>
    <source>
        <strain evidence="2">NIOZ-UU27</strain>
    </source>
</reference>
<protein>
    <submittedName>
        <fullName evidence="2">Ferredoxin</fullName>
    </submittedName>
</protein>
<gene>
    <name evidence="2" type="ORF">H8E19_14940</name>
</gene>
<evidence type="ECO:0000313" key="2">
    <source>
        <dbReference type="EMBL" id="MBC8178698.1"/>
    </source>
</evidence>
<evidence type="ECO:0000259" key="1">
    <source>
        <dbReference type="PROSITE" id="PS51379"/>
    </source>
</evidence>
<sequence length="84" mass="9322">MSEGSGKLKENQPGKYYVDQDCIGCMLCSEIAPDNFRSTVDIDCEVEYNFVYKQPSTKQEEDLCEESMDVCPVGAIVDNGKGAR</sequence>
<accession>A0A8J6N2G3</accession>
<proteinExistence type="predicted"/>
<dbReference type="SUPFAM" id="SSF54862">
    <property type="entry name" value="4Fe-4S ferredoxins"/>
    <property type="match status" value="1"/>
</dbReference>
<dbReference type="AlphaFoldDB" id="A0A8J6N2G3"/>
<dbReference type="EMBL" id="JACNJD010000304">
    <property type="protein sequence ID" value="MBC8178698.1"/>
    <property type="molecule type" value="Genomic_DNA"/>
</dbReference>
<dbReference type="InterPro" id="IPR017896">
    <property type="entry name" value="4Fe4S_Fe-S-bd"/>
</dbReference>
<dbReference type="Proteomes" id="UP000650524">
    <property type="component" value="Unassembled WGS sequence"/>
</dbReference>
<feature type="domain" description="4Fe-4S ferredoxin-type" evidence="1">
    <location>
        <begin position="14"/>
        <end position="42"/>
    </location>
</feature>
<organism evidence="2 3">
    <name type="scientific">Candidatus Desulfacyla euxinica</name>
    <dbReference type="NCBI Taxonomy" id="2841693"/>
    <lineage>
        <taxon>Bacteria</taxon>
        <taxon>Deltaproteobacteria</taxon>
        <taxon>Candidatus Desulfacyla</taxon>
    </lineage>
</organism>